<protein>
    <submittedName>
        <fullName evidence="7">Miniconductance mechanosensitive channel</fullName>
    </submittedName>
</protein>
<dbReference type="PANTHER" id="PTHR30414">
    <property type="entry name" value="MINICONDUCTANCE MECHANOSENSITIVE CHANNEL YBDG"/>
    <property type="match status" value="1"/>
</dbReference>
<name>A0A379E326_9BACT</name>
<keyword evidence="3 5" id="KW-1133">Transmembrane helix</keyword>
<dbReference type="InterPro" id="IPR030192">
    <property type="entry name" value="YbdG"/>
</dbReference>
<dbReference type="Pfam" id="PF00924">
    <property type="entry name" value="MS_channel_2nd"/>
    <property type="match status" value="1"/>
</dbReference>
<evidence type="ECO:0000256" key="3">
    <source>
        <dbReference type="ARBA" id="ARBA00022989"/>
    </source>
</evidence>
<feature type="transmembrane region" description="Helical" evidence="5">
    <location>
        <begin position="93"/>
        <end position="113"/>
    </location>
</feature>
<dbReference type="Gene3D" id="2.30.30.60">
    <property type="match status" value="1"/>
</dbReference>
<gene>
    <name evidence="7" type="primary">mscM</name>
    <name evidence="7" type="ORF">NCTC13067_00350</name>
</gene>
<dbReference type="SUPFAM" id="SSF50182">
    <property type="entry name" value="Sm-like ribonucleoproteins"/>
    <property type="match status" value="1"/>
</dbReference>
<evidence type="ECO:0000256" key="4">
    <source>
        <dbReference type="ARBA" id="ARBA00023136"/>
    </source>
</evidence>
<dbReference type="GO" id="GO:0005886">
    <property type="term" value="C:plasma membrane"/>
    <property type="evidence" value="ECO:0007669"/>
    <property type="project" value="TreeGrafter"/>
</dbReference>
<keyword evidence="2 5" id="KW-0812">Transmembrane</keyword>
<evidence type="ECO:0000256" key="5">
    <source>
        <dbReference type="SAM" id="Phobius"/>
    </source>
</evidence>
<accession>A0A379E326</accession>
<evidence type="ECO:0000256" key="1">
    <source>
        <dbReference type="ARBA" id="ARBA00004370"/>
    </source>
</evidence>
<feature type="transmembrane region" description="Helical" evidence="5">
    <location>
        <begin position="44"/>
        <end position="73"/>
    </location>
</feature>
<dbReference type="PANTHER" id="PTHR30414:SF0">
    <property type="entry name" value="MINICONDUCTANCE MECHANOSENSITIVE CHANNEL YBDG"/>
    <property type="match status" value="1"/>
</dbReference>
<proteinExistence type="predicted"/>
<dbReference type="GO" id="GO:0071470">
    <property type="term" value="P:cellular response to osmotic stress"/>
    <property type="evidence" value="ECO:0007669"/>
    <property type="project" value="InterPro"/>
</dbReference>
<feature type="transmembrane region" description="Helical" evidence="5">
    <location>
        <begin position="125"/>
        <end position="143"/>
    </location>
</feature>
<dbReference type="GO" id="GO:0008381">
    <property type="term" value="F:mechanosensitive monoatomic ion channel activity"/>
    <property type="evidence" value="ECO:0007669"/>
    <property type="project" value="InterPro"/>
</dbReference>
<evidence type="ECO:0000313" key="7">
    <source>
        <dbReference type="EMBL" id="SUB86702.1"/>
    </source>
</evidence>
<comment type="subcellular location">
    <subcellularLocation>
        <location evidence="1">Membrane</location>
    </subcellularLocation>
</comment>
<evidence type="ECO:0000313" key="8">
    <source>
        <dbReference type="Proteomes" id="UP000255469"/>
    </source>
</evidence>
<dbReference type="RefSeq" id="WP_025067985.1">
    <property type="nucleotide sequence ID" value="NZ_UGTM01000001.1"/>
</dbReference>
<keyword evidence="4 5" id="KW-0472">Membrane</keyword>
<reference evidence="7 8" key="1">
    <citation type="submission" date="2018-06" db="EMBL/GenBank/DDBJ databases">
        <authorList>
            <consortium name="Pathogen Informatics"/>
            <person name="Doyle S."/>
        </authorList>
    </citation>
    <scope>NUCLEOTIDE SEQUENCE [LARGE SCALE GENOMIC DNA]</scope>
    <source>
        <strain evidence="7 8">NCTC13067</strain>
    </source>
</reference>
<evidence type="ECO:0000259" key="6">
    <source>
        <dbReference type="Pfam" id="PF00924"/>
    </source>
</evidence>
<feature type="domain" description="Mechanosensitive ion channel MscS" evidence="6">
    <location>
        <begin position="206"/>
        <end position="274"/>
    </location>
</feature>
<feature type="transmembrane region" description="Helical" evidence="5">
    <location>
        <begin position="188"/>
        <end position="204"/>
    </location>
</feature>
<dbReference type="EMBL" id="UGTM01000001">
    <property type="protein sequence ID" value="SUB86702.1"/>
    <property type="molecule type" value="Genomic_DNA"/>
</dbReference>
<feature type="transmembrane region" description="Helical" evidence="5">
    <location>
        <begin position="164"/>
        <end position="182"/>
    </location>
</feature>
<dbReference type="Proteomes" id="UP000255469">
    <property type="component" value="Unassembled WGS sequence"/>
</dbReference>
<organism evidence="7 8">
    <name type="scientific">Prevotella denticola</name>
    <dbReference type="NCBI Taxonomy" id="28129"/>
    <lineage>
        <taxon>Bacteria</taxon>
        <taxon>Pseudomonadati</taxon>
        <taxon>Bacteroidota</taxon>
        <taxon>Bacteroidia</taxon>
        <taxon>Bacteroidales</taxon>
        <taxon>Prevotellaceae</taxon>
        <taxon>Prevotella</taxon>
    </lineage>
</organism>
<dbReference type="InterPro" id="IPR006685">
    <property type="entry name" value="MscS_channel_2nd"/>
</dbReference>
<evidence type="ECO:0000256" key="2">
    <source>
        <dbReference type="ARBA" id="ARBA00022692"/>
    </source>
</evidence>
<sequence length="404" mass="45754">MMNFKLTPPRHFVNDALEEIRIFVENIILSLGVHGHAVPVVRHVLLAVVALLLAFFAERLCKYILVPLILRLVKRTEAHWDDVVFDRQVLRTACHIAPALVIWQLMPLVFYQFPMVQEGLRRLTAVYLTIAATRLITGIIDRLRYLNTRPGSSTSQYLKSFCGVLKILAIFIAVVVVIGILINRSPMALLAGLGATSAVLMLVFKDTIDGLVAGIRLTSNEMIHIGDHITVPGGFVDGTVMDITLTTVKVRQADNTITTVPPLTLVSGIFQNWKGVQDVDGQRVKKMVYFDVRSIRVVDDSLRKQLLEQGFVKEEELKGEVVNMALFRHYMEHYLAKREDVNEKMTLLVRQLEATQAGVPIELYFFLRTKDWIPYEHSMADILEHVYAYANAFGLKIYEQTPVQ</sequence>
<dbReference type="InterPro" id="IPR023408">
    <property type="entry name" value="MscS_beta-dom_sf"/>
</dbReference>
<dbReference type="InterPro" id="IPR010920">
    <property type="entry name" value="LSM_dom_sf"/>
</dbReference>
<dbReference type="AlphaFoldDB" id="A0A379E326"/>